<dbReference type="SUPFAM" id="SSF54001">
    <property type="entry name" value="Cysteine proteinases"/>
    <property type="match status" value="1"/>
</dbReference>
<keyword evidence="3" id="KW-1185">Reference proteome</keyword>
<gene>
    <name evidence="2" type="ORF">P8625_08050</name>
</gene>
<dbReference type="RefSeq" id="WP_279649954.1">
    <property type="nucleotide sequence ID" value="NZ_CP122539.1"/>
</dbReference>
<evidence type="ECO:0000259" key="1">
    <source>
        <dbReference type="Pfam" id="PF01841"/>
    </source>
</evidence>
<sequence>MLYELSGVDFLKIGGDIKNYSSTWEGVCKTIYKSSSFGSELEKSNYYKNDLETILSSAKNDYEKTAFIFEFVKSKIKWNGFYSKYTDKGVKKAYKEGAGNAAEINLILTSMLRSAGINANPVLVSTKNNGIPLFPTLDGFNYVISKVDFSDGNYIILDATEKYATANILPYRTLNWYGREVFKNGDSKQVKLTPNSLTEDVNFLFVKIDEMGDVSGMFRKSLTDHNAMFYRQKNNVKKEEDVITSTEEKYGIEIENFKVLNAKNISKPIMQTVKFTGEDLIEEINGKLYFSPLLFLAKNENPFKSGERNFPVDFGMPWKDKYSASITIPDGYTVESYPEELAIGLPENMGVFQYKVVLKENKINLSSTTQINSSIIPPNYYSAIKEFYKQLVEKQTEKIILVKK</sequence>
<dbReference type="Gene3D" id="2.60.120.1130">
    <property type="match status" value="1"/>
</dbReference>
<evidence type="ECO:0000313" key="2">
    <source>
        <dbReference type="EMBL" id="WGH74073.1"/>
    </source>
</evidence>
<dbReference type="InterPro" id="IPR038765">
    <property type="entry name" value="Papain-like_cys_pep_sf"/>
</dbReference>
<feature type="domain" description="Transglutaminase-like" evidence="1">
    <location>
        <begin position="54"/>
        <end position="158"/>
    </location>
</feature>
<dbReference type="Gene3D" id="3.10.620.30">
    <property type="match status" value="1"/>
</dbReference>
<dbReference type="InterPro" id="IPR002931">
    <property type="entry name" value="Transglutaminase-like"/>
</dbReference>
<dbReference type="Pfam" id="PF01841">
    <property type="entry name" value="Transglut_core"/>
    <property type="match status" value="1"/>
</dbReference>
<name>A0ABY8L153_9FLAO</name>
<dbReference type="EMBL" id="CP122539">
    <property type="protein sequence ID" value="WGH74073.1"/>
    <property type="molecule type" value="Genomic_DNA"/>
</dbReference>
<protein>
    <submittedName>
        <fullName evidence="2">Transglutaminase domain-containing protein</fullName>
    </submittedName>
</protein>
<dbReference type="Proteomes" id="UP001232001">
    <property type="component" value="Chromosome"/>
</dbReference>
<accession>A0ABY8L153</accession>
<organism evidence="2 3">
    <name type="scientific">Tenacibaculum tangerinum</name>
    <dbReference type="NCBI Taxonomy" id="3038772"/>
    <lineage>
        <taxon>Bacteria</taxon>
        <taxon>Pseudomonadati</taxon>
        <taxon>Bacteroidota</taxon>
        <taxon>Flavobacteriia</taxon>
        <taxon>Flavobacteriales</taxon>
        <taxon>Flavobacteriaceae</taxon>
        <taxon>Tenacibaculum</taxon>
    </lineage>
</organism>
<evidence type="ECO:0000313" key="3">
    <source>
        <dbReference type="Proteomes" id="UP001232001"/>
    </source>
</evidence>
<reference evidence="2 3" key="1">
    <citation type="submission" date="2023-04" db="EMBL/GenBank/DDBJ databases">
        <title>Tenacibaculum tangerinum sp. nov., isolated from sea tidal flat of South Korea.</title>
        <authorList>
            <person name="Lee S.H."/>
            <person name="Kim J.-J."/>
        </authorList>
    </citation>
    <scope>NUCLEOTIDE SEQUENCE [LARGE SCALE GENOMIC DNA]</scope>
    <source>
        <strain evidence="2 3">GRR-S3-23</strain>
    </source>
</reference>
<proteinExistence type="predicted"/>